<dbReference type="AlphaFoldDB" id="A0A078ARG1"/>
<gene>
    <name evidence="1" type="primary">Contig4217.g4515</name>
    <name evidence="1" type="ORF">STYLEM_14115</name>
</gene>
<accession>A0A078ARG1</accession>
<sequence length="496" mass="59664">MHPPYIDEFEKDPLYCDPEYYYYQIINYFRLLLSVVTFQEMKVQTNEEIFIKVFSQNTTYPLKLLEMPDIYANTEPDSSEVKKMRKRVKALKFDKQSLISKNTTEEKPSDDLAKFESFMSLENLERSIQIQEELCYQTEDQFEMIFLQISRFKQGISQYSEIEIFQEIEKLIAQDQVYQILLFSTKQHKYQRLFVQFLFDFRDKYQEGDLTKKHQIDAIINSIYIYQLESNLMEFLKEDCDMVDIDYKFYQILYRNRKSFVFPHQMCQLIFKITFQMFDIKNHQNLEDMAHLQKDATYLFAKFTLDFLRKNIIPEDPQYYINLIEIVKFKLGNHTHSGIIHLAVYVDLMTFILQKFTLSFFNNQFKEFYQSKIIPLYNYIIDTLNDYKLQCKIMQKTVVAYTQLFLSRLDLFIQGDGIEMIPMIFSQYYKYLDKIDIKPMNIIPTFTIMVKQLYKANAKNIPAIKNQLMTKIQQSLIYKNSNSDFKLQIKDAILKS</sequence>
<evidence type="ECO:0000313" key="1">
    <source>
        <dbReference type="EMBL" id="CDW85045.1"/>
    </source>
</evidence>
<evidence type="ECO:0000313" key="2">
    <source>
        <dbReference type="Proteomes" id="UP000039865"/>
    </source>
</evidence>
<dbReference type="InParanoid" id="A0A078ARG1"/>
<keyword evidence="2" id="KW-1185">Reference proteome</keyword>
<name>A0A078ARG1_STYLE</name>
<dbReference type="Proteomes" id="UP000039865">
    <property type="component" value="Unassembled WGS sequence"/>
</dbReference>
<organism evidence="1 2">
    <name type="scientific">Stylonychia lemnae</name>
    <name type="common">Ciliate</name>
    <dbReference type="NCBI Taxonomy" id="5949"/>
    <lineage>
        <taxon>Eukaryota</taxon>
        <taxon>Sar</taxon>
        <taxon>Alveolata</taxon>
        <taxon>Ciliophora</taxon>
        <taxon>Intramacronucleata</taxon>
        <taxon>Spirotrichea</taxon>
        <taxon>Stichotrichia</taxon>
        <taxon>Sporadotrichida</taxon>
        <taxon>Oxytrichidae</taxon>
        <taxon>Stylonychinae</taxon>
        <taxon>Stylonychia</taxon>
    </lineage>
</organism>
<protein>
    <submittedName>
        <fullName evidence="1">Uncharacterized protein</fullName>
    </submittedName>
</protein>
<proteinExistence type="predicted"/>
<reference evidence="1 2" key="1">
    <citation type="submission" date="2014-06" db="EMBL/GenBank/DDBJ databases">
        <authorList>
            <person name="Swart Estienne"/>
        </authorList>
    </citation>
    <scope>NUCLEOTIDE SEQUENCE [LARGE SCALE GENOMIC DNA]</scope>
    <source>
        <strain evidence="1 2">130c</strain>
    </source>
</reference>
<dbReference type="EMBL" id="CCKQ01013386">
    <property type="protein sequence ID" value="CDW85045.1"/>
    <property type="molecule type" value="Genomic_DNA"/>
</dbReference>